<dbReference type="InterPro" id="IPR014729">
    <property type="entry name" value="Rossmann-like_a/b/a_fold"/>
</dbReference>
<proteinExistence type="predicted"/>
<dbReference type="InterPro" id="IPR011611">
    <property type="entry name" value="PfkB_dom"/>
</dbReference>
<dbReference type="PANTHER" id="PTHR46969:SF1">
    <property type="entry name" value="BIFUNCTIONAL PROTEIN HLDE"/>
    <property type="match status" value="1"/>
</dbReference>
<evidence type="ECO:0000313" key="8">
    <source>
        <dbReference type="EMBL" id="QCY48247.1"/>
    </source>
</evidence>
<dbReference type="Gene3D" id="3.40.50.620">
    <property type="entry name" value="HUPs"/>
    <property type="match status" value="1"/>
</dbReference>
<reference evidence="8 9" key="1">
    <citation type="submission" date="2018-12" db="EMBL/GenBank/DDBJ databases">
        <title>Complete Genome Sequence of Glutamicibacter creatinolyticus strain LGCM259,isolated from an abscess of a 12-year-old mare in Italy.</title>
        <authorList>
            <person name="Santos R.G."/>
            <person name="Silva A.L."/>
            <person name="Seyffert N."/>
            <person name="Castro T.L.P."/>
            <person name="Attili A.R."/>
            <person name="Rifici C."/>
            <person name="Mazzullo G."/>
            <person name="Brenig B."/>
            <person name="Venanzi F."/>
            <person name="Azevedo V."/>
        </authorList>
    </citation>
    <scope>NUCLEOTIDE SEQUENCE [LARGE SCALE GENOMIC DNA]</scope>
    <source>
        <strain evidence="8 9">LGCM 259</strain>
    </source>
</reference>
<dbReference type="InterPro" id="IPR002173">
    <property type="entry name" value="Carboh/pur_kinase_PfkB_CS"/>
</dbReference>
<evidence type="ECO:0000256" key="1">
    <source>
        <dbReference type="ARBA" id="ARBA00004713"/>
    </source>
</evidence>
<dbReference type="Pfam" id="PF00294">
    <property type="entry name" value="PfkB"/>
    <property type="match status" value="1"/>
</dbReference>
<dbReference type="InterPro" id="IPR029056">
    <property type="entry name" value="Ribokinase-like"/>
</dbReference>
<sequence>MMRIAVVGDLLLDRDLSGQATRLSPDAPVPVVDVQDDSYRAGGAGLVARMLAGDGHQVVLVSVLGDDAAAHRLRGALAGLELACGPSGAPTPVKSRVRANGQGVVRFDEGCALPPVPQATSTMLGAIAGADAVVVADYGRRVVENPRIRAALQAKAETHPVVWDPHPAGARPVPGCSAITPNHSEALKFAGALGTEPAQEPSAAAAALHTEWGCPVVVTLGEHGALLQHQDGQPVRLPAPQVGAHDPCGAGDRFASALAVALAEGQELPEAVATAVDAAAGFLGSGGVAALGELPAATARPMDVGTVAGEPDPWRVIEQVRGAEGTVVATGGCFDLLHAGHTRTLQQARAMGDCLIVLLNSDESVRRLKGSTRPIIAGDDRAELLLALDCVDAVVIFDEDTPHAVLEQIRPDIWVKGGDYDAQTLPETPLIESWGGRSVTVPYRVARSTTSLAAALARVG</sequence>
<feature type="domain" description="Carbohydrate kinase PfkB" evidence="6">
    <location>
        <begin position="3"/>
        <end position="289"/>
    </location>
</feature>
<keyword evidence="2 8" id="KW-0808">Transferase</keyword>
<accession>A0A5B7WWG5</accession>
<feature type="domain" description="Cytidyltransferase-like" evidence="7">
    <location>
        <begin position="330"/>
        <end position="427"/>
    </location>
</feature>
<dbReference type="GO" id="GO:0033785">
    <property type="term" value="F:heptose 7-phosphate kinase activity"/>
    <property type="evidence" value="ECO:0007669"/>
    <property type="project" value="TreeGrafter"/>
</dbReference>
<evidence type="ECO:0000256" key="3">
    <source>
        <dbReference type="ARBA" id="ARBA00022777"/>
    </source>
</evidence>
<dbReference type="SUPFAM" id="SSF52374">
    <property type="entry name" value="Nucleotidylyl transferase"/>
    <property type="match status" value="1"/>
</dbReference>
<name>A0A5B7WWG5_9MICC</name>
<evidence type="ECO:0000259" key="7">
    <source>
        <dbReference type="Pfam" id="PF01467"/>
    </source>
</evidence>
<dbReference type="UniPathway" id="UPA00958"/>
<evidence type="ECO:0000256" key="2">
    <source>
        <dbReference type="ARBA" id="ARBA00022679"/>
    </source>
</evidence>
<dbReference type="EMBL" id="CP034412">
    <property type="protein sequence ID" value="QCY48247.1"/>
    <property type="molecule type" value="Genomic_DNA"/>
</dbReference>
<evidence type="ECO:0000259" key="6">
    <source>
        <dbReference type="Pfam" id="PF00294"/>
    </source>
</evidence>
<keyword evidence="3 8" id="KW-0418">Kinase</keyword>
<dbReference type="SUPFAM" id="SSF53613">
    <property type="entry name" value="Ribokinase-like"/>
    <property type="match status" value="1"/>
</dbReference>
<dbReference type="PROSITE" id="PS00584">
    <property type="entry name" value="PFKB_KINASES_2"/>
    <property type="match status" value="1"/>
</dbReference>
<evidence type="ECO:0000313" key="9">
    <source>
        <dbReference type="Proteomes" id="UP000307000"/>
    </source>
</evidence>
<dbReference type="NCBIfam" id="TIGR00125">
    <property type="entry name" value="cyt_tran_rel"/>
    <property type="match status" value="1"/>
</dbReference>
<protein>
    <submittedName>
        <fullName evidence="8">Bifunctional heptose 7-phosphate kinase/heptose 1-phosphate adenyltransferase</fullName>
    </submittedName>
</protein>
<dbReference type="GO" id="GO:0005829">
    <property type="term" value="C:cytosol"/>
    <property type="evidence" value="ECO:0007669"/>
    <property type="project" value="TreeGrafter"/>
</dbReference>
<dbReference type="AlphaFoldDB" id="A0A5B7WWG5"/>
<dbReference type="GO" id="GO:0009244">
    <property type="term" value="P:lipopolysaccharide core region biosynthetic process"/>
    <property type="evidence" value="ECO:0007669"/>
    <property type="project" value="UniProtKB-UniPathway"/>
</dbReference>
<evidence type="ECO:0000256" key="4">
    <source>
        <dbReference type="ARBA" id="ARBA00023268"/>
    </source>
</evidence>
<dbReference type="Gene3D" id="3.40.1190.20">
    <property type="match status" value="1"/>
</dbReference>
<dbReference type="PANTHER" id="PTHR46969">
    <property type="entry name" value="BIFUNCTIONAL PROTEIN HLDE"/>
    <property type="match status" value="1"/>
</dbReference>
<keyword evidence="9" id="KW-1185">Reference proteome</keyword>
<keyword evidence="5" id="KW-0119">Carbohydrate metabolism</keyword>
<evidence type="ECO:0000256" key="5">
    <source>
        <dbReference type="ARBA" id="ARBA00023277"/>
    </source>
</evidence>
<dbReference type="Proteomes" id="UP000307000">
    <property type="component" value="Chromosome"/>
</dbReference>
<comment type="pathway">
    <text evidence="1">Bacterial outer membrane biogenesis; LPS core biosynthesis.</text>
</comment>
<dbReference type="GO" id="GO:0033786">
    <property type="term" value="F:heptose-1-phosphate adenylyltransferase activity"/>
    <property type="evidence" value="ECO:0007669"/>
    <property type="project" value="TreeGrafter"/>
</dbReference>
<dbReference type="InterPro" id="IPR004821">
    <property type="entry name" value="Cyt_trans-like"/>
</dbReference>
<gene>
    <name evidence="8" type="ORF">GcLGCM259_2540</name>
</gene>
<keyword evidence="4" id="KW-0511">Multifunctional enzyme</keyword>
<dbReference type="KEGG" id="gcr:GcLGCM259_2540"/>
<organism evidence="8 9">
    <name type="scientific">Glutamicibacter creatinolyticus</name>
    <dbReference type="NCBI Taxonomy" id="162496"/>
    <lineage>
        <taxon>Bacteria</taxon>
        <taxon>Bacillati</taxon>
        <taxon>Actinomycetota</taxon>
        <taxon>Actinomycetes</taxon>
        <taxon>Micrococcales</taxon>
        <taxon>Micrococcaceae</taxon>
        <taxon>Glutamicibacter</taxon>
    </lineage>
</organism>
<dbReference type="Pfam" id="PF01467">
    <property type="entry name" value="CTP_transf_like"/>
    <property type="match status" value="1"/>
</dbReference>